<comment type="caution">
    <text evidence="3">The sequence shown here is derived from an EMBL/GenBank/DDBJ whole genome shotgun (WGS) entry which is preliminary data.</text>
</comment>
<sequence>MKFNDVKFKIKEFESVDIISGYSLAFYLPKEEHIIGEENKKRNKTKKDEYRIHKSKSLEYIQAINEEKEKEIEKLKLQTNEKINKEFDKLKDDALPAKGYKRKDYEYDVFYDIYTSNDNIKNHIRSFSIDNGVATATKDFLKEFYEKSFKNESGYKWCLIPRLIRNEGESSFDPVPILNSSFVISELSNIKQKTLTFQRKIANVEHPNHFALQSPKVFKSMLENEQSFTSYGGKEKQIKDLLKSAQHKLETIKKADGISKKTKEALEKKQRKEVEKCKKLENNKKKISPELIGDAGEYAASMLFTKRSTRYLSNRRKLDANFNTKGFNHTIPDFLITLNDYPTLVEVKNVQDQALTEQISFELKLAREYELDYLFLCNHYTKLIDNITNLKIFNKDNKNHKGSRSGFIYHRHAHRSIKTIFKEMYLHHIKGAAPNKIMIKRLNLNDPVHIEEELNKNKQIQKN</sequence>
<dbReference type="InterPro" id="IPR028903">
    <property type="entry name" value="Tox-REase-7_dom"/>
</dbReference>
<feature type="coiled-coil region" evidence="1">
    <location>
        <begin position="58"/>
        <end position="85"/>
    </location>
</feature>
<proteinExistence type="predicted"/>
<evidence type="ECO:0000256" key="1">
    <source>
        <dbReference type="SAM" id="Coils"/>
    </source>
</evidence>
<name>A0A5C7E2X7_9BACT</name>
<dbReference type="Pfam" id="PF15649">
    <property type="entry name" value="Tox-REase-7"/>
    <property type="match status" value="1"/>
</dbReference>
<reference evidence="3 4" key="1">
    <citation type="submission" date="2019-07" db="EMBL/GenBank/DDBJ databases">
        <title>Rapid identification of Enteric Bacteria from Whole Genome Sequences (WGS) using Average Nucleotide Identity (ANI).</title>
        <authorList>
            <person name="Lane C."/>
        </authorList>
    </citation>
    <scope>NUCLEOTIDE SEQUENCE [LARGE SCALE GENOMIC DNA]</scope>
    <source>
        <strain evidence="3 4">2016D-0084</strain>
    </source>
</reference>
<evidence type="ECO:0000313" key="3">
    <source>
        <dbReference type="EMBL" id="TXE85437.1"/>
    </source>
</evidence>
<accession>A0A5C7E2X7</accession>
<protein>
    <recommendedName>
        <fullName evidence="2">Tox-REase-7 domain-containing protein</fullName>
    </recommendedName>
</protein>
<dbReference type="RefSeq" id="WP_147556267.1">
    <property type="nucleotide sequence ID" value="NZ_VOWJ01000036.1"/>
</dbReference>
<organism evidence="3 4">
    <name type="scientific">Campylobacter volucris</name>
    <dbReference type="NCBI Taxonomy" id="1031542"/>
    <lineage>
        <taxon>Bacteria</taxon>
        <taxon>Pseudomonadati</taxon>
        <taxon>Campylobacterota</taxon>
        <taxon>Epsilonproteobacteria</taxon>
        <taxon>Campylobacterales</taxon>
        <taxon>Campylobacteraceae</taxon>
        <taxon>Campylobacter</taxon>
    </lineage>
</organism>
<dbReference type="EMBL" id="VOWJ01000036">
    <property type="protein sequence ID" value="TXE85437.1"/>
    <property type="molecule type" value="Genomic_DNA"/>
</dbReference>
<evidence type="ECO:0000259" key="2">
    <source>
        <dbReference type="Pfam" id="PF15649"/>
    </source>
</evidence>
<gene>
    <name evidence="3" type="ORF">FPD38_07930</name>
</gene>
<evidence type="ECO:0000313" key="4">
    <source>
        <dbReference type="Proteomes" id="UP000321629"/>
    </source>
</evidence>
<keyword evidence="1" id="KW-0175">Coiled coil</keyword>
<dbReference type="Proteomes" id="UP000321629">
    <property type="component" value="Unassembled WGS sequence"/>
</dbReference>
<dbReference type="AlphaFoldDB" id="A0A5C7E2X7"/>
<feature type="domain" description="Tox-REase-7" evidence="2">
    <location>
        <begin position="324"/>
        <end position="384"/>
    </location>
</feature>